<proteinExistence type="inferred from homology"/>
<evidence type="ECO:0000256" key="4">
    <source>
        <dbReference type="ARBA" id="ARBA00022723"/>
    </source>
</evidence>
<accession>A0A437JAZ3</accession>
<protein>
    <recommendedName>
        <fullName evidence="8">Ribonuclease VapC</fullName>
        <shortName evidence="8">RNase VapC</shortName>
        <ecNumber evidence="8">3.1.-.-</ecNumber>
    </recommendedName>
    <alternativeName>
        <fullName evidence="8">Toxin VapC</fullName>
    </alternativeName>
</protein>
<evidence type="ECO:0000256" key="6">
    <source>
        <dbReference type="ARBA" id="ARBA00022842"/>
    </source>
</evidence>
<dbReference type="OrthoDB" id="9796690at2"/>
<comment type="similarity">
    <text evidence="7 8">Belongs to the PINc/VapC protein family.</text>
</comment>
<keyword evidence="2 8" id="KW-1277">Toxin-antitoxin system</keyword>
<evidence type="ECO:0000256" key="8">
    <source>
        <dbReference type="HAMAP-Rule" id="MF_00265"/>
    </source>
</evidence>
<dbReference type="EC" id="3.1.-.-" evidence="8"/>
<dbReference type="GO" id="GO:0000287">
    <property type="term" value="F:magnesium ion binding"/>
    <property type="evidence" value="ECO:0007669"/>
    <property type="project" value="UniProtKB-UniRule"/>
</dbReference>
<dbReference type="Proteomes" id="UP000282977">
    <property type="component" value="Unassembled WGS sequence"/>
</dbReference>
<comment type="caution">
    <text evidence="10">The sequence shown here is derived from an EMBL/GenBank/DDBJ whole genome shotgun (WGS) entry which is preliminary data.</text>
</comment>
<dbReference type="PANTHER" id="PTHR33653">
    <property type="entry name" value="RIBONUCLEASE VAPC2"/>
    <property type="match status" value="1"/>
</dbReference>
<keyword evidence="8" id="KW-0800">Toxin</keyword>
<evidence type="ECO:0000313" key="10">
    <source>
        <dbReference type="EMBL" id="RVT43078.1"/>
    </source>
</evidence>
<dbReference type="GO" id="GO:0004540">
    <property type="term" value="F:RNA nuclease activity"/>
    <property type="evidence" value="ECO:0007669"/>
    <property type="project" value="InterPro"/>
</dbReference>
<dbReference type="GO" id="GO:0090729">
    <property type="term" value="F:toxin activity"/>
    <property type="evidence" value="ECO:0007669"/>
    <property type="project" value="UniProtKB-KW"/>
</dbReference>
<dbReference type="GO" id="GO:0016787">
    <property type="term" value="F:hydrolase activity"/>
    <property type="evidence" value="ECO:0007669"/>
    <property type="project" value="UniProtKB-KW"/>
</dbReference>
<comment type="cofactor">
    <cofactor evidence="1 8">
        <name>Mg(2+)</name>
        <dbReference type="ChEBI" id="CHEBI:18420"/>
    </cofactor>
</comment>
<reference evidence="10 11" key="1">
    <citation type="submission" date="2019-01" db="EMBL/GenBank/DDBJ databases">
        <authorList>
            <person name="Chen W.-M."/>
        </authorList>
    </citation>
    <scope>NUCLEOTIDE SEQUENCE [LARGE SCALE GENOMIC DNA]</scope>
    <source>
        <strain evidence="10 11">TLA-22</strain>
    </source>
</reference>
<evidence type="ECO:0000256" key="7">
    <source>
        <dbReference type="ARBA" id="ARBA00038093"/>
    </source>
</evidence>
<feature type="binding site" evidence="8">
    <location>
        <position position="5"/>
    </location>
    <ligand>
        <name>Mg(2+)</name>
        <dbReference type="ChEBI" id="CHEBI:18420"/>
    </ligand>
</feature>
<dbReference type="Pfam" id="PF01850">
    <property type="entry name" value="PIN"/>
    <property type="match status" value="1"/>
</dbReference>
<dbReference type="RefSeq" id="WP_127688614.1">
    <property type="nucleotide sequence ID" value="NZ_RZUL01000001.1"/>
</dbReference>
<evidence type="ECO:0000256" key="1">
    <source>
        <dbReference type="ARBA" id="ARBA00001946"/>
    </source>
</evidence>
<name>A0A437JAZ3_9SPHN</name>
<evidence type="ECO:0000256" key="2">
    <source>
        <dbReference type="ARBA" id="ARBA00022649"/>
    </source>
</evidence>
<keyword evidence="5 8" id="KW-0378">Hydrolase</keyword>
<dbReference type="PANTHER" id="PTHR33653:SF1">
    <property type="entry name" value="RIBONUCLEASE VAPC2"/>
    <property type="match status" value="1"/>
</dbReference>
<gene>
    <name evidence="8" type="primary">vapC</name>
    <name evidence="10" type="ORF">ENE74_00080</name>
</gene>
<keyword evidence="3 8" id="KW-0540">Nuclease</keyword>
<feature type="domain" description="PIN" evidence="9">
    <location>
        <begin position="3"/>
        <end position="120"/>
    </location>
</feature>
<dbReference type="InterPro" id="IPR022907">
    <property type="entry name" value="VapC_family"/>
</dbReference>
<evidence type="ECO:0000256" key="3">
    <source>
        <dbReference type="ARBA" id="ARBA00022722"/>
    </source>
</evidence>
<evidence type="ECO:0000259" key="9">
    <source>
        <dbReference type="Pfam" id="PF01850"/>
    </source>
</evidence>
<dbReference type="SUPFAM" id="SSF88723">
    <property type="entry name" value="PIN domain-like"/>
    <property type="match status" value="1"/>
</dbReference>
<evidence type="ECO:0000313" key="11">
    <source>
        <dbReference type="Proteomes" id="UP000282977"/>
    </source>
</evidence>
<dbReference type="EMBL" id="RZUL01000001">
    <property type="protein sequence ID" value="RVT43078.1"/>
    <property type="molecule type" value="Genomic_DNA"/>
</dbReference>
<sequence>MFLLDTNICIYFAQGRSESLRVRMRQAIGDGLCMSAITYGELAVGSRNSSDPAGDRKLLDALVQIVTVQPFDRLAADTYGALARLKGVQRRSFDRLIAAHALSLDLTLITNNQADFADIPGLRTENWTL</sequence>
<dbReference type="InterPro" id="IPR050556">
    <property type="entry name" value="Type_II_TA_system_RNase"/>
</dbReference>
<dbReference type="InterPro" id="IPR029060">
    <property type="entry name" value="PIN-like_dom_sf"/>
</dbReference>
<comment type="function">
    <text evidence="8">Toxic component of a toxin-antitoxin (TA) system. An RNase.</text>
</comment>
<dbReference type="Gene3D" id="3.40.50.1010">
    <property type="entry name" value="5'-nuclease"/>
    <property type="match status" value="1"/>
</dbReference>
<dbReference type="CDD" id="cd18736">
    <property type="entry name" value="PIN_CcVapC1-like"/>
    <property type="match status" value="1"/>
</dbReference>
<keyword evidence="6 8" id="KW-0460">Magnesium</keyword>
<keyword evidence="4 8" id="KW-0479">Metal-binding</keyword>
<dbReference type="AlphaFoldDB" id="A0A437JAZ3"/>
<dbReference type="HAMAP" id="MF_00265">
    <property type="entry name" value="VapC_Nob1"/>
    <property type="match status" value="1"/>
</dbReference>
<keyword evidence="11" id="KW-1185">Reference proteome</keyword>
<evidence type="ECO:0000256" key="5">
    <source>
        <dbReference type="ARBA" id="ARBA00022801"/>
    </source>
</evidence>
<organism evidence="10 11">
    <name type="scientific">Sphingobium algorifonticola</name>
    <dbReference type="NCBI Taxonomy" id="2008318"/>
    <lineage>
        <taxon>Bacteria</taxon>
        <taxon>Pseudomonadati</taxon>
        <taxon>Pseudomonadota</taxon>
        <taxon>Alphaproteobacteria</taxon>
        <taxon>Sphingomonadales</taxon>
        <taxon>Sphingomonadaceae</taxon>
        <taxon>Sphingobium</taxon>
    </lineage>
</organism>
<dbReference type="InterPro" id="IPR002716">
    <property type="entry name" value="PIN_dom"/>
</dbReference>
<feature type="binding site" evidence="8">
    <location>
        <position position="94"/>
    </location>
    <ligand>
        <name>Mg(2+)</name>
        <dbReference type="ChEBI" id="CHEBI:18420"/>
    </ligand>
</feature>